<dbReference type="InterPro" id="IPR050238">
    <property type="entry name" value="DNA_Rep/Repair_Clamp_Loader"/>
</dbReference>
<dbReference type="HOGENOM" id="CLU_006229_2_2_3"/>
<name>K9WNC3_9CYAN</name>
<dbReference type="Gene3D" id="3.40.50.300">
    <property type="entry name" value="P-loop containing nucleotide triphosphate hydrolases"/>
    <property type="match status" value="1"/>
</dbReference>
<dbReference type="GO" id="GO:0009360">
    <property type="term" value="C:DNA polymerase III complex"/>
    <property type="evidence" value="ECO:0007669"/>
    <property type="project" value="InterPro"/>
</dbReference>
<keyword evidence="6 12" id="KW-0547">Nucleotide-binding</keyword>
<dbReference type="PATRIC" id="fig|1173027.3.peg.5974"/>
<dbReference type="EMBL" id="CP003630">
    <property type="protein sequence ID" value="AFZ21037.1"/>
    <property type="molecule type" value="Genomic_DNA"/>
</dbReference>
<evidence type="ECO:0000313" key="16">
    <source>
        <dbReference type="Proteomes" id="UP000010471"/>
    </source>
</evidence>
<dbReference type="InterPro" id="IPR054506">
    <property type="entry name" value="DnaA_N-like_STI"/>
</dbReference>
<sequence length="789" mass="86083">MAFAGVLVSQQTQPFPSPSRPDSLVSYEPLHHKYRPQTFADLVGQEAIATTLTNAILSERIAPAYLFTGPRGTGKTSSARILAKSLNCLKQDQPTESPCGYCDVCKSIASGAALDVIEIDAASNTGVDNIREIIERAQFAPVQCRYKVYVVDECHMLSTAAFNALLKTLEEPPKHVVFVLATTDPQRVLPTIISRCQRFDFRRIPLDAMVGHLRHISSQEQIDITPEALTLVAQVAQGGLRDAESLLDQLSLLPEKVAVEHVWDLVGAVPERDLMALTKALSSDNSEAVLDHCRRLMDKGREPLIVLQNLAGFYRDLLIAKTAPNRNDLVAVTPPTWEQLREFAKSLDISTILQGQQHLKNSEAQIKNTTQPRLWLEVTLLGLLKSANPTPVASPPVLQTPAMSRQEPQTSRESSSSSAPLHSASSSGASSPDRSTQSNSVAQEQSFSSQNPTTARREEIPSIPVQSPTANASAANSTASTQSLAGNAAKPTPEAIASSSNVNEIWQKVLSVLQPFATQALLRQHCHLLSFEESIAYVGVSSLPLLDLAQKKLPNIEAAFERVYQSKVKVTLQTKAMNSSHTATADKSTVQPIVKPTPELKVTQPLTNDTFNQGTRQVLSVLPEGEKAPEVYAKTGREGENTALLEKTNFPIHQEPHGNVITEAPVPLPSIESPQSLLVESIDVDAGEIEKALGNLKLFFDGEIVDLSDDASKREPASIPSWELKEGIEEATQPLALEQAQEDDQDKTPLIQAATHYQWQEDELTALQNSQISKRLEELELDEDGDIPF</sequence>
<feature type="domain" description="AAA+ ATPase" evidence="14">
    <location>
        <begin position="61"/>
        <end position="205"/>
    </location>
</feature>
<evidence type="ECO:0000256" key="6">
    <source>
        <dbReference type="ARBA" id="ARBA00022741"/>
    </source>
</evidence>
<comment type="function">
    <text evidence="12">DNA polymerase III is a complex, multichain enzyme responsible for most of the replicative synthesis in bacteria. This DNA polymerase also exhibits 3' to 5' exonuclease activity.</text>
</comment>
<evidence type="ECO:0000256" key="5">
    <source>
        <dbReference type="ARBA" id="ARBA00022723"/>
    </source>
</evidence>
<evidence type="ECO:0000256" key="3">
    <source>
        <dbReference type="ARBA" id="ARBA00022695"/>
    </source>
</evidence>
<keyword evidence="10" id="KW-0175">Coiled coil</keyword>
<feature type="compositionally biased region" description="Low complexity" evidence="13">
    <location>
        <begin position="404"/>
        <end position="435"/>
    </location>
</feature>
<dbReference type="Pfam" id="PF13177">
    <property type="entry name" value="DNA_pol3_delta2"/>
    <property type="match status" value="1"/>
</dbReference>
<dbReference type="SUPFAM" id="SSF52540">
    <property type="entry name" value="P-loop containing nucleoside triphosphate hydrolases"/>
    <property type="match status" value="1"/>
</dbReference>
<comment type="catalytic activity">
    <reaction evidence="11 12">
        <text>DNA(n) + a 2'-deoxyribonucleoside 5'-triphosphate = DNA(n+1) + diphosphate</text>
        <dbReference type="Rhea" id="RHEA:22508"/>
        <dbReference type="Rhea" id="RHEA-COMP:17339"/>
        <dbReference type="Rhea" id="RHEA-COMP:17340"/>
        <dbReference type="ChEBI" id="CHEBI:33019"/>
        <dbReference type="ChEBI" id="CHEBI:61560"/>
        <dbReference type="ChEBI" id="CHEBI:173112"/>
        <dbReference type="EC" id="2.7.7.7"/>
    </reaction>
</comment>
<keyword evidence="3 12" id="KW-0548">Nucleotidyltransferase</keyword>
<dbReference type="AlphaFoldDB" id="K9WNC3"/>
<dbReference type="Proteomes" id="UP000010471">
    <property type="component" value="Chromosome"/>
</dbReference>
<keyword evidence="4 12" id="KW-0235">DNA replication</keyword>
<dbReference type="InterPro" id="IPR027417">
    <property type="entry name" value="P-loop_NTPase"/>
</dbReference>
<dbReference type="Pfam" id="PF23007">
    <property type="entry name" value="DnaA_N-like_STI"/>
    <property type="match status" value="1"/>
</dbReference>
<accession>K9WNC3</accession>
<feature type="compositionally biased region" description="Low complexity" evidence="13">
    <location>
        <begin position="466"/>
        <end position="483"/>
    </location>
</feature>
<dbReference type="Pfam" id="PF22608">
    <property type="entry name" value="DNAX_ATPase_lid"/>
    <property type="match status" value="1"/>
</dbReference>
<dbReference type="CDD" id="cd00009">
    <property type="entry name" value="AAA"/>
    <property type="match status" value="1"/>
</dbReference>
<keyword evidence="7" id="KW-0862">Zinc</keyword>
<dbReference type="OrthoDB" id="9810148at2"/>
<feature type="region of interest" description="Disordered" evidence="13">
    <location>
        <begin position="1"/>
        <end position="23"/>
    </location>
</feature>
<dbReference type="SMART" id="SM00382">
    <property type="entry name" value="AAA"/>
    <property type="match status" value="1"/>
</dbReference>
<reference evidence="15 16" key="1">
    <citation type="submission" date="2012-06" db="EMBL/GenBank/DDBJ databases">
        <title>Finished chromosome of genome of Microcoleus sp. PCC 7113.</title>
        <authorList>
            <consortium name="US DOE Joint Genome Institute"/>
            <person name="Gugger M."/>
            <person name="Coursin T."/>
            <person name="Rippka R."/>
            <person name="Tandeau De Marsac N."/>
            <person name="Huntemann M."/>
            <person name="Wei C.-L."/>
            <person name="Han J."/>
            <person name="Detter J.C."/>
            <person name="Han C."/>
            <person name="Tapia R."/>
            <person name="Chen A."/>
            <person name="Kyrpides N."/>
            <person name="Mavromatis K."/>
            <person name="Markowitz V."/>
            <person name="Szeto E."/>
            <person name="Ivanova N."/>
            <person name="Pagani I."/>
            <person name="Pati A."/>
            <person name="Goodwin L."/>
            <person name="Nordberg H.P."/>
            <person name="Cantor M.N."/>
            <person name="Hua S.X."/>
            <person name="Woyke T."/>
            <person name="Kerfeld C.A."/>
        </authorList>
    </citation>
    <scope>NUCLEOTIDE SEQUENCE [LARGE SCALE GENOMIC DNA]</scope>
    <source>
        <strain evidence="15 16">PCC 7113</strain>
    </source>
</reference>
<evidence type="ECO:0000256" key="7">
    <source>
        <dbReference type="ARBA" id="ARBA00022833"/>
    </source>
</evidence>
<dbReference type="Gene3D" id="1.20.272.10">
    <property type="match status" value="1"/>
</dbReference>
<dbReference type="InterPro" id="IPR045085">
    <property type="entry name" value="HLD_clamp_pol_III_gamma_tau"/>
</dbReference>
<dbReference type="CDD" id="cd18137">
    <property type="entry name" value="HLD_clamp_pol_III_gamma_tau"/>
    <property type="match status" value="1"/>
</dbReference>
<dbReference type="SUPFAM" id="SSF48019">
    <property type="entry name" value="post-AAA+ oligomerization domain-like"/>
    <property type="match status" value="1"/>
</dbReference>
<dbReference type="NCBIfam" id="NF004046">
    <property type="entry name" value="PRK05563.1"/>
    <property type="match status" value="1"/>
</dbReference>
<dbReference type="GO" id="GO:0005524">
    <property type="term" value="F:ATP binding"/>
    <property type="evidence" value="ECO:0007669"/>
    <property type="project" value="UniProtKB-KW"/>
</dbReference>
<evidence type="ECO:0000256" key="9">
    <source>
        <dbReference type="ARBA" id="ARBA00022932"/>
    </source>
</evidence>
<dbReference type="PANTHER" id="PTHR11669:SF0">
    <property type="entry name" value="PROTEIN STICHEL-LIKE 2"/>
    <property type="match status" value="1"/>
</dbReference>
<dbReference type="GO" id="GO:0006261">
    <property type="term" value="P:DNA-templated DNA replication"/>
    <property type="evidence" value="ECO:0007669"/>
    <property type="project" value="TreeGrafter"/>
</dbReference>
<dbReference type="GO" id="GO:0046872">
    <property type="term" value="F:metal ion binding"/>
    <property type="evidence" value="ECO:0007669"/>
    <property type="project" value="UniProtKB-KW"/>
</dbReference>
<dbReference type="NCBIfam" id="TIGR02397">
    <property type="entry name" value="dnaX_nterm"/>
    <property type="match status" value="1"/>
</dbReference>
<feature type="compositionally biased region" description="Polar residues" evidence="13">
    <location>
        <begin position="436"/>
        <end position="454"/>
    </location>
</feature>
<keyword evidence="9 12" id="KW-0239">DNA-directed DNA polymerase</keyword>
<dbReference type="NCBIfam" id="NF011510">
    <property type="entry name" value="PRK14948.1"/>
    <property type="match status" value="1"/>
</dbReference>
<evidence type="ECO:0000256" key="10">
    <source>
        <dbReference type="ARBA" id="ARBA00023054"/>
    </source>
</evidence>
<gene>
    <name evidence="12" type="primary">dnaX</name>
    <name evidence="15" type="ORF">Mic7113_5394</name>
</gene>
<dbReference type="InterPro" id="IPR022754">
    <property type="entry name" value="DNA_pol_III_gamma-3"/>
</dbReference>
<dbReference type="eggNOG" id="COG2812">
    <property type="taxonomic scope" value="Bacteria"/>
</dbReference>
<evidence type="ECO:0000256" key="12">
    <source>
        <dbReference type="RuleBase" id="RU364063"/>
    </source>
</evidence>
<dbReference type="STRING" id="1173027.Mic7113_5394"/>
<dbReference type="EC" id="2.7.7.7" evidence="12"/>
<dbReference type="Pfam" id="PF12169">
    <property type="entry name" value="DNA_pol3_gamma3"/>
    <property type="match status" value="1"/>
</dbReference>
<dbReference type="InterPro" id="IPR003593">
    <property type="entry name" value="AAA+_ATPase"/>
</dbReference>
<protein>
    <recommendedName>
        <fullName evidence="12">DNA polymerase III subunit gamma/tau</fullName>
        <ecNumber evidence="12">2.7.7.7</ecNumber>
    </recommendedName>
</protein>
<dbReference type="GO" id="GO:0003887">
    <property type="term" value="F:DNA-directed DNA polymerase activity"/>
    <property type="evidence" value="ECO:0007669"/>
    <property type="project" value="UniProtKB-KW"/>
</dbReference>
<keyword evidence="16" id="KW-1185">Reference proteome</keyword>
<evidence type="ECO:0000259" key="14">
    <source>
        <dbReference type="SMART" id="SM00382"/>
    </source>
</evidence>
<feature type="region of interest" description="Disordered" evidence="13">
    <location>
        <begin position="389"/>
        <end position="495"/>
    </location>
</feature>
<evidence type="ECO:0000256" key="11">
    <source>
        <dbReference type="ARBA" id="ARBA00049244"/>
    </source>
</evidence>
<evidence type="ECO:0000256" key="8">
    <source>
        <dbReference type="ARBA" id="ARBA00022840"/>
    </source>
</evidence>
<keyword evidence="8 12" id="KW-0067">ATP-binding</keyword>
<keyword evidence="2 12" id="KW-0808">Transferase</keyword>
<proteinExistence type="inferred from homology"/>
<evidence type="ECO:0000256" key="13">
    <source>
        <dbReference type="SAM" id="MobiDB-lite"/>
    </source>
</evidence>
<dbReference type="GO" id="GO:0003677">
    <property type="term" value="F:DNA binding"/>
    <property type="evidence" value="ECO:0007669"/>
    <property type="project" value="InterPro"/>
</dbReference>
<organism evidence="15 16">
    <name type="scientific">Allocoleopsis franciscana PCC 7113</name>
    <dbReference type="NCBI Taxonomy" id="1173027"/>
    <lineage>
        <taxon>Bacteria</taxon>
        <taxon>Bacillati</taxon>
        <taxon>Cyanobacteriota</taxon>
        <taxon>Cyanophyceae</taxon>
        <taxon>Coleofasciculales</taxon>
        <taxon>Coleofasciculaceae</taxon>
        <taxon>Allocoleopsis</taxon>
        <taxon>Allocoleopsis franciscana</taxon>
    </lineage>
</organism>
<dbReference type="FunFam" id="3.40.50.300:FF:000014">
    <property type="entry name" value="DNA polymerase III subunit gamma/tau"/>
    <property type="match status" value="1"/>
</dbReference>
<comment type="similarity">
    <text evidence="1 12">Belongs to the DnaX/STICHEL family.</text>
</comment>
<dbReference type="Gene3D" id="1.10.8.60">
    <property type="match status" value="1"/>
</dbReference>
<dbReference type="KEGG" id="mic:Mic7113_5394"/>
<dbReference type="PANTHER" id="PTHR11669">
    <property type="entry name" value="REPLICATION FACTOR C / DNA POLYMERASE III GAMMA-TAU SUBUNIT"/>
    <property type="match status" value="1"/>
</dbReference>
<evidence type="ECO:0000313" key="15">
    <source>
        <dbReference type="EMBL" id="AFZ21037.1"/>
    </source>
</evidence>
<comment type="subunit">
    <text evidence="12">DNA polymerase III contains a core (composed of alpha, epsilon and theta chains) that associates with a tau subunit. This core dimerizes to form the POLIII' complex. PolIII' associates with the gamma complex (composed of gamma, delta, delta', psi and chi chains) and with the beta chain to form the complete DNA polymerase III complex.</text>
</comment>
<evidence type="ECO:0000256" key="2">
    <source>
        <dbReference type="ARBA" id="ARBA00022679"/>
    </source>
</evidence>
<dbReference type="InterPro" id="IPR008921">
    <property type="entry name" value="DNA_pol3_clamp-load_cplx_C"/>
</dbReference>
<dbReference type="FunFam" id="1.10.8.60:FF:000013">
    <property type="entry name" value="DNA polymerase III subunit gamma/tau"/>
    <property type="match status" value="1"/>
</dbReference>
<evidence type="ECO:0000256" key="1">
    <source>
        <dbReference type="ARBA" id="ARBA00006360"/>
    </source>
</evidence>
<keyword evidence="5" id="KW-0479">Metal-binding</keyword>
<dbReference type="InterPro" id="IPR012763">
    <property type="entry name" value="DNA_pol_III_sug/sutau_N"/>
</dbReference>
<evidence type="ECO:0000256" key="4">
    <source>
        <dbReference type="ARBA" id="ARBA00022705"/>
    </source>
</evidence>